<accession>A0ABW0XP13</accession>
<dbReference type="SUPFAM" id="SSF52540">
    <property type="entry name" value="P-loop containing nucleoside triphosphate hydrolases"/>
    <property type="match status" value="1"/>
</dbReference>
<reference evidence="3" key="1">
    <citation type="journal article" date="2019" name="Int. J. Syst. Evol. Microbiol.">
        <title>The Global Catalogue of Microorganisms (GCM) 10K type strain sequencing project: providing services to taxonomists for standard genome sequencing and annotation.</title>
        <authorList>
            <consortium name="The Broad Institute Genomics Platform"/>
            <consortium name="The Broad Institute Genome Sequencing Center for Infectious Disease"/>
            <person name="Wu L."/>
            <person name="Ma J."/>
        </authorList>
    </citation>
    <scope>NUCLEOTIDE SEQUENCE [LARGE SCALE GENOMIC DNA]</scope>
    <source>
        <strain evidence="3">JCM 13852</strain>
    </source>
</reference>
<sequence>MVDIDAVRDWLGRLPGGSLVGRYVDDWDAFEKLDRPVVTLFGSYDTGKSSLLRRLLVDSGGDVPGWLTISARHETFEVNDVEVGGCIIRDTPGFAVGASDIRAQNNSRRAMAAVGLTDVGIAVLTPQLATAERDLLQKLFTQGWPVGSMWFVISRFDEAGVDPEYDLAEYRELSDRKVRELRELFELDDRTPVFVVSQDAFQTAGPDTDLSRETWDDFRGWDGMRDLADAFEAVSPSALPGWRHTAGQRYWTAVLDETVTELRRQLSDYTARAEVAASGVARRDVWESELDTLDRAAQASLDGLVEEVMRRSWEPSSGADELQAEIQRTLDEWFTKHEVRLQRLQQSIRKTKERERARPSWAGFASLVATLGSGEDASTTPAGPGGAAEHVETVGTMLIGMLKAANNARGPIVGGKASSAKAAGDPGRHIGIAEAALPLAVYLAKVVDEQGADRARLNQDKAAAEKRQQVVTECTERTRDTWQPFVDDVREAIVAETRDQVDLDASLRQLVEQLQEAVAEGEGLFRAGTFRCSRQGRKRVGHCGPTSGNGSDGWTPDRGRAAPR</sequence>
<dbReference type="InterPro" id="IPR027417">
    <property type="entry name" value="P-loop_NTPase"/>
</dbReference>
<evidence type="ECO:0000256" key="1">
    <source>
        <dbReference type="SAM" id="MobiDB-lite"/>
    </source>
</evidence>
<dbReference type="Proteomes" id="UP001596183">
    <property type="component" value="Unassembled WGS sequence"/>
</dbReference>
<feature type="compositionally biased region" description="Basic and acidic residues" evidence="1">
    <location>
        <begin position="555"/>
        <end position="564"/>
    </location>
</feature>
<evidence type="ECO:0000313" key="2">
    <source>
        <dbReference type="EMBL" id="MFC5672345.1"/>
    </source>
</evidence>
<gene>
    <name evidence="2" type="ORF">ACFP2V_20140</name>
</gene>
<dbReference type="EMBL" id="JBHSPC010000056">
    <property type="protein sequence ID" value="MFC5672345.1"/>
    <property type="molecule type" value="Genomic_DNA"/>
</dbReference>
<keyword evidence="3" id="KW-1185">Reference proteome</keyword>
<proteinExistence type="predicted"/>
<evidence type="ECO:0000313" key="3">
    <source>
        <dbReference type="Proteomes" id="UP001596183"/>
    </source>
</evidence>
<organism evidence="2 3">
    <name type="scientific">Streptomyces incanus</name>
    <dbReference type="NCBI Taxonomy" id="887453"/>
    <lineage>
        <taxon>Bacteria</taxon>
        <taxon>Bacillati</taxon>
        <taxon>Actinomycetota</taxon>
        <taxon>Actinomycetes</taxon>
        <taxon>Kitasatosporales</taxon>
        <taxon>Streptomycetaceae</taxon>
        <taxon>Streptomyces</taxon>
    </lineage>
</organism>
<comment type="caution">
    <text evidence="2">The sequence shown here is derived from an EMBL/GenBank/DDBJ whole genome shotgun (WGS) entry which is preliminary data.</text>
</comment>
<dbReference type="RefSeq" id="WP_381214027.1">
    <property type="nucleotide sequence ID" value="NZ_JBHSPC010000056.1"/>
</dbReference>
<protein>
    <recommendedName>
        <fullName evidence="4">G domain-containing protein</fullName>
    </recommendedName>
</protein>
<dbReference type="CDD" id="cd00882">
    <property type="entry name" value="Ras_like_GTPase"/>
    <property type="match status" value="1"/>
</dbReference>
<evidence type="ECO:0008006" key="4">
    <source>
        <dbReference type="Google" id="ProtNLM"/>
    </source>
</evidence>
<name>A0ABW0XP13_9ACTN</name>
<dbReference type="Gene3D" id="3.40.50.300">
    <property type="entry name" value="P-loop containing nucleotide triphosphate hydrolases"/>
    <property type="match status" value="1"/>
</dbReference>
<feature type="region of interest" description="Disordered" evidence="1">
    <location>
        <begin position="536"/>
        <end position="564"/>
    </location>
</feature>